<feature type="domain" description="Glycosyltransferase 2-like" evidence="2">
    <location>
        <begin position="13"/>
        <end position="122"/>
    </location>
</feature>
<dbReference type="Gene3D" id="3.90.550.10">
    <property type="entry name" value="Spore Coat Polysaccharide Biosynthesis Protein SpsA, Chain A"/>
    <property type="match status" value="1"/>
</dbReference>
<gene>
    <name evidence="3" type="ORF">ACK2TP_11380</name>
</gene>
<protein>
    <submittedName>
        <fullName evidence="3">Glycosyltransferase family 2 protein</fullName>
        <ecNumber evidence="3">2.4.-.-</ecNumber>
    </submittedName>
</protein>
<dbReference type="InterPro" id="IPR029044">
    <property type="entry name" value="Nucleotide-diphossugar_trans"/>
</dbReference>
<evidence type="ECO:0000313" key="3">
    <source>
        <dbReference type="EMBL" id="MFN2976364.1"/>
    </source>
</evidence>
<dbReference type="CDD" id="cd02511">
    <property type="entry name" value="Beta4Glucosyltransferase"/>
    <property type="match status" value="1"/>
</dbReference>
<comment type="similarity">
    <text evidence="1">Belongs to the glycosyltransferase 2 family. WaaE/KdtX subfamily.</text>
</comment>
<dbReference type="Pfam" id="PF00535">
    <property type="entry name" value="Glycos_transf_2"/>
    <property type="match status" value="1"/>
</dbReference>
<evidence type="ECO:0000256" key="1">
    <source>
        <dbReference type="ARBA" id="ARBA00038494"/>
    </source>
</evidence>
<dbReference type="PANTHER" id="PTHR43630">
    <property type="entry name" value="POLY-BETA-1,6-N-ACETYL-D-GLUCOSAMINE SYNTHASE"/>
    <property type="match status" value="1"/>
</dbReference>
<organism evidence="3 4">
    <name type="scientific">Terriglobus aquaticus</name>
    <dbReference type="NCBI Taxonomy" id="940139"/>
    <lineage>
        <taxon>Bacteria</taxon>
        <taxon>Pseudomonadati</taxon>
        <taxon>Acidobacteriota</taxon>
        <taxon>Terriglobia</taxon>
        <taxon>Terriglobales</taxon>
        <taxon>Acidobacteriaceae</taxon>
        <taxon>Terriglobus</taxon>
    </lineage>
</organism>
<dbReference type="Proteomes" id="UP001634747">
    <property type="component" value="Unassembled WGS sequence"/>
</dbReference>
<dbReference type="InterPro" id="IPR001173">
    <property type="entry name" value="Glyco_trans_2-like"/>
</dbReference>
<keyword evidence="4" id="KW-1185">Reference proteome</keyword>
<dbReference type="EC" id="2.4.-.-" evidence="3"/>
<evidence type="ECO:0000259" key="2">
    <source>
        <dbReference type="Pfam" id="PF00535"/>
    </source>
</evidence>
<keyword evidence="3" id="KW-0808">Transferase</keyword>
<proteinExistence type="inferred from homology"/>
<reference evidence="3 4" key="1">
    <citation type="submission" date="2024-12" db="EMBL/GenBank/DDBJ databases">
        <authorList>
            <person name="Lee Y."/>
        </authorList>
    </citation>
    <scope>NUCLEOTIDE SEQUENCE [LARGE SCALE GENOMIC DNA]</scope>
    <source>
        <strain evidence="3 4">03SUJ4</strain>
    </source>
</reference>
<dbReference type="GO" id="GO:0016757">
    <property type="term" value="F:glycosyltransferase activity"/>
    <property type="evidence" value="ECO:0007669"/>
    <property type="project" value="UniProtKB-KW"/>
</dbReference>
<keyword evidence="3" id="KW-0328">Glycosyltransferase</keyword>
<name>A0ABW9KKT0_9BACT</name>
<accession>A0ABW9KKT0</accession>
<dbReference type="EMBL" id="JBJYXY010000001">
    <property type="protein sequence ID" value="MFN2976364.1"/>
    <property type="molecule type" value="Genomic_DNA"/>
</dbReference>
<evidence type="ECO:0000313" key="4">
    <source>
        <dbReference type="Proteomes" id="UP001634747"/>
    </source>
</evidence>
<sequence>MPTSAHPDRPTISVAMIATNEEKNLPRTLAALQGWIDQIVIVDSGSKDRSPEIAREYGAEHYFNRDFKGHAEQKNVAIRKCTGDWILLLDGDEVVTPELAREIEQAVKSADKEAFWIPRLNIFLTRWMRHGGLYPDDKLRLWRRGVTMVDESIGPHGTPQYDSGKGRLTHHLQHYGYPDFANYLDHMNEYSTGTVAALTRKLQDRPSWLLLATSFVNPAFGWFKNYVLRAGFLDGPEGLIFHLNHAIYVHWKYVKVWEARKHLQQTAPDGAAPRSR</sequence>
<dbReference type="RefSeq" id="WP_263412156.1">
    <property type="nucleotide sequence ID" value="NZ_BAABBH010000001.1"/>
</dbReference>
<comment type="caution">
    <text evidence="3">The sequence shown here is derived from an EMBL/GenBank/DDBJ whole genome shotgun (WGS) entry which is preliminary data.</text>
</comment>
<dbReference type="PANTHER" id="PTHR43630:SF2">
    <property type="entry name" value="GLYCOSYLTRANSFERASE"/>
    <property type="match status" value="1"/>
</dbReference>
<dbReference type="SUPFAM" id="SSF53448">
    <property type="entry name" value="Nucleotide-diphospho-sugar transferases"/>
    <property type="match status" value="1"/>
</dbReference>